<accession>F7PW94</accession>
<dbReference type="AlphaFoldDB" id="F7PW94"/>
<proteinExistence type="predicted"/>
<gene>
    <name evidence="2" type="ORF">HLPCO_002688</name>
</gene>
<keyword evidence="1" id="KW-0812">Transmembrane</keyword>
<keyword evidence="3" id="KW-1185">Reference proteome</keyword>
<feature type="transmembrane region" description="Helical" evidence="1">
    <location>
        <begin position="12"/>
        <end position="37"/>
    </location>
</feature>
<sequence length="296" mass="32165">MDMNILFGGSILAAFIAGIIALFAPCCISVMLPAYFAGAFQNRRQIVGMTLIFALGIATIIIPLVIGASFLINLINAQHTLVYLFGGLLMLGLGIFVLLGGQLHLPMRGGKVNNKTGPLSIYSLGVFSGVASACCAPVLAGVIALSTFATTFSLVLLLGIAYVMGMVLPLLVISLFWKKYDFKKSRLFRPKKFTYKIWKFKRSINGTALASGLLLSIMGIVAIQYSMTQDSMSQPTGWQYNVSLTLQKISNYLTNLLYWVPNWVTGGIVIIILIIAVKITINQINSHEEGVDKDDL</sequence>
<dbReference type="EMBL" id="AFNU02000013">
    <property type="protein sequence ID" value="ERJ11248.1"/>
    <property type="molecule type" value="Genomic_DNA"/>
</dbReference>
<reference evidence="2 3" key="1">
    <citation type="journal article" date="2011" name="J. Bacteriol.">
        <title>Genome sequence of Haloplasma contractile, an unusual contractile bacterium from a deep-sea anoxic brine lake.</title>
        <authorList>
            <person name="Antunes A."/>
            <person name="Alam I."/>
            <person name="El Dorry H."/>
            <person name="Siam R."/>
            <person name="Robertson A."/>
            <person name="Bajic V.B."/>
            <person name="Stingl U."/>
        </authorList>
    </citation>
    <scope>NUCLEOTIDE SEQUENCE [LARGE SCALE GENOMIC DNA]</scope>
    <source>
        <strain evidence="2 3">SSD-17B</strain>
    </source>
</reference>
<dbReference type="FunCoup" id="F7PW94">
    <property type="interactions" value="85"/>
</dbReference>
<organism evidence="2 3">
    <name type="scientific">Haloplasma contractile SSD-17B</name>
    <dbReference type="NCBI Taxonomy" id="1033810"/>
    <lineage>
        <taxon>Bacteria</taxon>
        <taxon>Bacillati</taxon>
        <taxon>Mycoplasmatota</taxon>
        <taxon>Mollicutes</taxon>
        <taxon>Haloplasmatales</taxon>
        <taxon>Haloplasmataceae</taxon>
        <taxon>Haloplasma</taxon>
    </lineage>
</organism>
<keyword evidence="1" id="KW-1133">Transmembrane helix</keyword>
<dbReference type="PANTHER" id="PTHR31272:SF4">
    <property type="entry name" value="CYTOCHROME C-TYPE BIOGENESIS PROTEIN HI_1454-RELATED"/>
    <property type="match status" value="1"/>
</dbReference>
<dbReference type="RefSeq" id="WP_008825565.1">
    <property type="nucleotide sequence ID" value="NZ_AFNU02000013.1"/>
</dbReference>
<feature type="transmembrane region" description="Helical" evidence="1">
    <location>
        <begin position="256"/>
        <end position="277"/>
    </location>
</feature>
<feature type="transmembrane region" description="Helical" evidence="1">
    <location>
        <begin position="49"/>
        <end position="75"/>
    </location>
</feature>
<evidence type="ECO:0000313" key="3">
    <source>
        <dbReference type="Proteomes" id="UP000005707"/>
    </source>
</evidence>
<feature type="transmembrane region" description="Helical" evidence="1">
    <location>
        <begin position="121"/>
        <end position="148"/>
    </location>
</feature>
<protein>
    <submittedName>
        <fullName evidence="2">C-type cytochrome biosis protein</fullName>
    </submittedName>
</protein>
<dbReference type="STRING" id="1033810.HLPCO_002688"/>
<dbReference type="InterPro" id="IPR051790">
    <property type="entry name" value="Cytochrome_c-biogenesis_DsbD"/>
</dbReference>
<feature type="transmembrane region" description="Helical" evidence="1">
    <location>
        <begin position="81"/>
        <end position="100"/>
    </location>
</feature>
<dbReference type="PANTHER" id="PTHR31272">
    <property type="entry name" value="CYTOCHROME C-TYPE BIOGENESIS PROTEIN HI_1454-RELATED"/>
    <property type="match status" value="1"/>
</dbReference>
<feature type="transmembrane region" description="Helical" evidence="1">
    <location>
        <begin position="154"/>
        <end position="177"/>
    </location>
</feature>
<evidence type="ECO:0000256" key="1">
    <source>
        <dbReference type="SAM" id="Phobius"/>
    </source>
</evidence>
<name>F7PW94_9MOLU</name>
<dbReference type="eggNOG" id="COG0785">
    <property type="taxonomic scope" value="Bacteria"/>
</dbReference>
<comment type="caution">
    <text evidence="2">The sequence shown here is derived from an EMBL/GenBank/DDBJ whole genome shotgun (WGS) entry which is preliminary data.</text>
</comment>
<dbReference type="Proteomes" id="UP000005707">
    <property type="component" value="Unassembled WGS sequence"/>
</dbReference>
<evidence type="ECO:0000313" key="2">
    <source>
        <dbReference type="EMBL" id="ERJ11248.1"/>
    </source>
</evidence>
<reference evidence="2 3" key="2">
    <citation type="journal article" date="2013" name="PLoS ONE">
        <title>INDIGO - INtegrated Data Warehouse of MIcrobial GenOmes with Examples from the Red Sea Extremophiles.</title>
        <authorList>
            <person name="Alam I."/>
            <person name="Antunes A."/>
            <person name="Kamau A.A."/>
            <person name="Ba Alawi W."/>
            <person name="Kalkatawi M."/>
            <person name="Stingl U."/>
            <person name="Bajic V.B."/>
        </authorList>
    </citation>
    <scope>NUCLEOTIDE SEQUENCE [LARGE SCALE GENOMIC DNA]</scope>
    <source>
        <strain evidence="2 3">SSD-17B</strain>
    </source>
</reference>
<feature type="transmembrane region" description="Helical" evidence="1">
    <location>
        <begin position="206"/>
        <end position="227"/>
    </location>
</feature>
<dbReference type="InParanoid" id="F7PW94"/>
<dbReference type="OrthoDB" id="4332145at2"/>
<keyword evidence="1" id="KW-0472">Membrane</keyword>